<dbReference type="PANTHER" id="PTHR47592">
    <property type="entry name" value="PBF68 PROTEIN"/>
    <property type="match status" value="1"/>
</dbReference>
<accession>A0A6P8CTM2</accession>
<evidence type="ECO:0000313" key="1">
    <source>
        <dbReference type="Proteomes" id="UP000515151"/>
    </source>
</evidence>
<reference evidence="1" key="1">
    <citation type="journal article" date="2020" name="Plant Biotechnol. J.">
        <title>The pomegranate (Punica granatum L.) draft genome dissects genetic divergence between soft- and hard-seeded cultivars.</title>
        <authorList>
            <person name="Luo X."/>
            <person name="Li H."/>
            <person name="Wu Z."/>
            <person name="Yao W."/>
            <person name="Zhao P."/>
            <person name="Cao D."/>
            <person name="Yu H."/>
            <person name="Li K."/>
            <person name="Poudel K."/>
            <person name="Zhao D."/>
            <person name="Zhang F."/>
            <person name="Xia X."/>
            <person name="Chen L."/>
            <person name="Wang Q."/>
            <person name="Jing D."/>
            <person name="Cao S."/>
        </authorList>
    </citation>
    <scope>NUCLEOTIDE SEQUENCE [LARGE SCALE GENOMIC DNA]</scope>
    <source>
        <strain evidence="1">cv. Tunisia</strain>
    </source>
</reference>
<dbReference type="AlphaFoldDB" id="A0A6P8CTM2"/>
<dbReference type="OrthoDB" id="1651011at2759"/>
<name>A0A6P8CTM2_PUNGR</name>
<evidence type="ECO:0000313" key="2">
    <source>
        <dbReference type="RefSeq" id="XP_031387185.1"/>
    </source>
</evidence>
<dbReference type="Pfam" id="PF14223">
    <property type="entry name" value="Retrotran_gag_2"/>
    <property type="match status" value="1"/>
</dbReference>
<dbReference type="RefSeq" id="XP_031387185.1">
    <property type="nucleotide sequence ID" value="XM_031531325.1"/>
</dbReference>
<reference evidence="2" key="2">
    <citation type="submission" date="2025-08" db="UniProtKB">
        <authorList>
            <consortium name="RefSeq"/>
        </authorList>
    </citation>
    <scope>IDENTIFICATION</scope>
    <source>
        <tissue evidence="2">Leaf</tissue>
    </source>
</reference>
<dbReference type="Proteomes" id="UP000515151">
    <property type="component" value="Chromosome 3"/>
</dbReference>
<sequence>MAAPSMVPVNHVEKPEKFNGLNFKRWQQKMLFYLTTLNLAMFLTENALTLSEGESNGFKTAKELWESLDRKYKSKDAGAKKFLVGRFLDFKMVDSRTVMSQVQEFQVLLHEIQAEGMALSESFQVVVVIEKQPLDWKDFKSYLKHKQKEMSMEDLVVRLRIEEDNKNSGKGLILHATAKVNVMELPKRKMDHEANMVNEMARDGANINLSAVVSEVNLIRSNPKEWWLDTSATCQGKMVLKMTSRKELTLNNILYVHEIWKNLVFGSLLNKHRFKMVFE</sequence>
<protein>
    <submittedName>
        <fullName evidence="2">Uncharacterized protein LOC116200477</fullName>
    </submittedName>
</protein>
<keyword evidence="1" id="KW-1185">Reference proteome</keyword>
<gene>
    <name evidence="2" type="primary">LOC116200477</name>
</gene>
<dbReference type="PANTHER" id="PTHR47592:SF27">
    <property type="entry name" value="OS08G0421700 PROTEIN"/>
    <property type="match status" value="1"/>
</dbReference>
<organism evidence="1 2">
    <name type="scientific">Punica granatum</name>
    <name type="common">Pomegranate</name>
    <dbReference type="NCBI Taxonomy" id="22663"/>
    <lineage>
        <taxon>Eukaryota</taxon>
        <taxon>Viridiplantae</taxon>
        <taxon>Streptophyta</taxon>
        <taxon>Embryophyta</taxon>
        <taxon>Tracheophyta</taxon>
        <taxon>Spermatophyta</taxon>
        <taxon>Magnoliopsida</taxon>
        <taxon>eudicotyledons</taxon>
        <taxon>Gunneridae</taxon>
        <taxon>Pentapetalae</taxon>
        <taxon>rosids</taxon>
        <taxon>malvids</taxon>
        <taxon>Myrtales</taxon>
        <taxon>Lythraceae</taxon>
        <taxon>Punica</taxon>
    </lineage>
</organism>
<proteinExistence type="predicted"/>
<dbReference type="GeneID" id="116200477"/>